<evidence type="ECO:0000313" key="2">
    <source>
        <dbReference type="WBParaSite" id="JU765_v2.g19253.t1"/>
    </source>
</evidence>
<sequence>MAEDAADDISAQNVRDEEKNVSPSPFSDDDTARSVDDFMKNPLTSLGSWVDVMVNEEGFIPDLSKPIHDDKAVEQAAIEPFEHQCVIVRGSDMMYCQVPSVGPFHILIFGIPQNVTDAEVYMLFGGSRSIDTYLYRSDIAEMLIKFRERQHLVSALLKQDMNFKEKPLRLGVVLLDGQIHDFFEHNKKHRAFDTTTILFSGAFDKTYVCQEDGHILDDYDDVFETESISSASQFSSSRGYNNDVRSDCSYISYQCNTLPNSRTRTESVTSVQSFRSTSDRYQYKEGYSRKFSNNALPPLPSQSEESYITEKDKRTTSVVEKPSRRDTRGSTTSLASSIASTQRPKINPFGDAKPDDKLGQKLLLKEKELLAQKENEKQNKNFVPSFMVDFSQPPPNYQPPVIEPVVQPVQRPEINPKTVRIEKRPDNVPPAGPNAQFWVNKNFPMPADFHPSMMRTPASPSQSNLTIGNETIDVTKPPPPVPQALKPDKSEGKKIARQFVNKNMTTFFNSSNQYKSGQEHHHNRPNNRALPPTGPINRKKSSSMDQKSKHTTSVAGQKSQSAPIAQEIVQNSSGKSSPDNASKRPNSANSAMSFVTAESEISSAELPRVPGSSDNIPERVNELTEEQRRHSWEGQKSPGKKRENVPFKSRFDKRKVMTFHNSNRKSSDTYSRSSSRSTPQYQSASSVFLDANEDVCLSDVQETKESTPVKEEPKKEVKAVTKTKNYEKRDRSLPLSRPHTASHDKSNPLNLESQKTETMSAPATPSGSSKKKKAKAKQNQKLANNKFGALADNFEI</sequence>
<evidence type="ECO:0000313" key="1">
    <source>
        <dbReference type="Proteomes" id="UP000887576"/>
    </source>
</evidence>
<accession>A0AC34QT63</accession>
<reference evidence="2" key="1">
    <citation type="submission" date="2022-11" db="UniProtKB">
        <authorList>
            <consortium name="WormBaseParasite"/>
        </authorList>
    </citation>
    <scope>IDENTIFICATION</scope>
</reference>
<dbReference type="WBParaSite" id="JU765_v2.g19253.t1">
    <property type="protein sequence ID" value="JU765_v2.g19253.t1"/>
    <property type="gene ID" value="JU765_v2.g19253"/>
</dbReference>
<name>A0AC34QT63_9BILA</name>
<proteinExistence type="predicted"/>
<protein>
    <submittedName>
        <fullName evidence="2">RRM domain-containing protein</fullName>
    </submittedName>
</protein>
<organism evidence="1 2">
    <name type="scientific">Panagrolaimus sp. JU765</name>
    <dbReference type="NCBI Taxonomy" id="591449"/>
    <lineage>
        <taxon>Eukaryota</taxon>
        <taxon>Metazoa</taxon>
        <taxon>Ecdysozoa</taxon>
        <taxon>Nematoda</taxon>
        <taxon>Chromadorea</taxon>
        <taxon>Rhabditida</taxon>
        <taxon>Tylenchina</taxon>
        <taxon>Panagrolaimomorpha</taxon>
        <taxon>Panagrolaimoidea</taxon>
        <taxon>Panagrolaimidae</taxon>
        <taxon>Panagrolaimus</taxon>
    </lineage>
</organism>
<dbReference type="Proteomes" id="UP000887576">
    <property type="component" value="Unplaced"/>
</dbReference>